<keyword evidence="1" id="KW-0812">Transmembrane</keyword>
<dbReference type="AlphaFoldDB" id="A0A4V3BQY3"/>
<comment type="caution">
    <text evidence="2">The sequence shown here is derived from an EMBL/GenBank/DDBJ whole genome shotgun (WGS) entry which is preliminary data.</text>
</comment>
<proteinExistence type="predicted"/>
<dbReference type="Proteomes" id="UP000295530">
    <property type="component" value="Unassembled WGS sequence"/>
</dbReference>
<evidence type="ECO:0000313" key="3">
    <source>
        <dbReference type="Proteomes" id="UP000295530"/>
    </source>
</evidence>
<reference evidence="2 3" key="1">
    <citation type="submission" date="2019-03" db="EMBL/GenBank/DDBJ databases">
        <title>Genomic analyses of the natural microbiome of Caenorhabditis elegans.</title>
        <authorList>
            <person name="Samuel B."/>
        </authorList>
    </citation>
    <scope>NUCLEOTIDE SEQUENCE [LARGE SCALE GENOMIC DNA]</scope>
    <source>
        <strain evidence="2 3">BIGb0156</strain>
    </source>
</reference>
<keyword evidence="3" id="KW-1185">Reference proteome</keyword>
<name>A0A4V3BQY3_SCAGO</name>
<protein>
    <submittedName>
        <fullName evidence="2">Uncharacterized protein</fullName>
    </submittedName>
</protein>
<evidence type="ECO:0000256" key="1">
    <source>
        <dbReference type="SAM" id="Phobius"/>
    </source>
</evidence>
<organism evidence="2 3">
    <name type="scientific">Scandinavium goeteborgense</name>
    <dbReference type="NCBI Taxonomy" id="1851514"/>
    <lineage>
        <taxon>Bacteria</taxon>
        <taxon>Pseudomonadati</taxon>
        <taxon>Pseudomonadota</taxon>
        <taxon>Gammaproteobacteria</taxon>
        <taxon>Enterobacterales</taxon>
        <taxon>Enterobacteriaceae</taxon>
        <taxon>Scandinavium</taxon>
    </lineage>
</organism>
<accession>A0A4V3BQY3</accession>
<dbReference type="EMBL" id="SNVX01000001">
    <property type="protein sequence ID" value="TDN64830.1"/>
    <property type="molecule type" value="Genomic_DNA"/>
</dbReference>
<keyword evidence="1" id="KW-0472">Membrane</keyword>
<feature type="transmembrane region" description="Helical" evidence="1">
    <location>
        <begin position="7"/>
        <end position="27"/>
    </location>
</feature>
<gene>
    <name evidence="2" type="ORF">EC847_101766</name>
</gene>
<evidence type="ECO:0000313" key="2">
    <source>
        <dbReference type="EMBL" id="TDN64830.1"/>
    </source>
</evidence>
<keyword evidence="1" id="KW-1133">Transmembrane helix</keyword>
<sequence>MQKENFLTTLTVLVSFLVIIGFFHQWVLTY</sequence>